<dbReference type="PROSITE" id="PS51257">
    <property type="entry name" value="PROKAR_LIPOPROTEIN"/>
    <property type="match status" value="1"/>
</dbReference>
<organism evidence="4 5">
    <name type="scientific">Campylobacter concisus</name>
    <dbReference type="NCBI Taxonomy" id="199"/>
    <lineage>
        <taxon>Bacteria</taxon>
        <taxon>Pseudomonadati</taxon>
        <taxon>Campylobacterota</taxon>
        <taxon>Epsilonproteobacteria</taxon>
        <taxon>Campylobacterales</taxon>
        <taxon>Campylobacteraceae</taxon>
        <taxon>Campylobacter</taxon>
    </lineage>
</organism>
<reference evidence="5" key="1">
    <citation type="submission" date="2015-08" db="EMBL/GenBank/DDBJ databases">
        <title>Comparative genomics of the Campylobacter concisus group.</title>
        <authorList>
            <person name="Miller W.G."/>
            <person name="Yee E."/>
            <person name="Chapman M.H."/>
            <person name="Huynh S."/>
            <person name="Bono J.L."/>
            <person name="On S.L.W."/>
            <person name="St Leger J."/>
            <person name="Foster G."/>
            <person name="Parker C.T."/>
        </authorList>
    </citation>
    <scope>NUCLEOTIDE SEQUENCE [LARGE SCALE GENOMIC DNA]</scope>
    <source>
        <strain evidence="5">ATCC 33237</strain>
    </source>
</reference>
<sequence length="205" mass="21045">MKHIKKIATYAAVGGFGAIVMAGLAGCGSDNGGDENALNEVAQKNGAFVIIEESAPGVYKILEEYPSTETRVVLKDINGTERVLSKDEIDKLLAQANANIDNGTSNLTKTSDAQLSSGGLSLGETILASAAGAILGSWIGSKLFGNQNFQATRQNSYKNPSAYTRSVDSFNKQKAANSAARSSGGKSGFFGGGSKSSSSSSSFGG</sequence>
<feature type="compositionally biased region" description="Gly residues" evidence="1">
    <location>
        <begin position="185"/>
        <end position="194"/>
    </location>
</feature>
<accession>A0A0M4SA76</accession>
<evidence type="ECO:0000259" key="3">
    <source>
        <dbReference type="Pfam" id="PF26303"/>
    </source>
</evidence>
<dbReference type="RefSeq" id="WP_054196034.1">
    <property type="nucleotide sequence ID" value="NZ_CABMKQ010000059.1"/>
</dbReference>
<keyword evidence="2" id="KW-0812">Transmembrane</keyword>
<keyword evidence="2" id="KW-1133">Transmembrane helix</keyword>
<feature type="domain" description="UPF0323" evidence="3">
    <location>
        <begin position="47"/>
        <end position="173"/>
    </location>
</feature>
<evidence type="ECO:0000256" key="2">
    <source>
        <dbReference type="SAM" id="Phobius"/>
    </source>
</evidence>
<dbReference type="Pfam" id="PF26303">
    <property type="entry name" value="UPF0323"/>
    <property type="match status" value="1"/>
</dbReference>
<gene>
    <name evidence="4" type="ORF">CCON33237_0225</name>
</gene>
<keyword evidence="2" id="KW-0472">Membrane</keyword>
<dbReference type="AlphaFoldDB" id="A0A0M4SA76"/>
<proteinExistence type="predicted"/>
<feature type="transmembrane region" description="Helical" evidence="2">
    <location>
        <begin position="7"/>
        <end position="26"/>
    </location>
</feature>
<dbReference type="KEGG" id="ccoc:CCON33237_0225"/>
<name>A0A0M4SA76_9BACT</name>
<dbReference type="InterPro" id="IPR059092">
    <property type="entry name" value="UPF0323_dom"/>
</dbReference>
<keyword evidence="4" id="KW-0449">Lipoprotein</keyword>
<feature type="region of interest" description="Disordered" evidence="1">
    <location>
        <begin position="174"/>
        <end position="205"/>
    </location>
</feature>
<dbReference type="PATRIC" id="fig|199.248.peg.238"/>
<dbReference type="NCBIfam" id="NF003146">
    <property type="entry name" value="PRK04081.1"/>
    <property type="match status" value="1"/>
</dbReference>
<evidence type="ECO:0000313" key="5">
    <source>
        <dbReference type="Proteomes" id="UP000066049"/>
    </source>
</evidence>
<dbReference type="EMBL" id="CP012541">
    <property type="protein sequence ID" value="ALF46935.1"/>
    <property type="molecule type" value="Genomic_DNA"/>
</dbReference>
<dbReference type="Proteomes" id="UP000066049">
    <property type="component" value="Chromosome"/>
</dbReference>
<dbReference type="GeneID" id="28661893"/>
<protein>
    <submittedName>
        <fullName evidence="4">Putative lipoprotein</fullName>
    </submittedName>
</protein>
<evidence type="ECO:0000256" key="1">
    <source>
        <dbReference type="SAM" id="MobiDB-lite"/>
    </source>
</evidence>
<feature type="compositionally biased region" description="Low complexity" evidence="1">
    <location>
        <begin position="195"/>
        <end position="205"/>
    </location>
</feature>
<evidence type="ECO:0000313" key="4">
    <source>
        <dbReference type="EMBL" id="ALF46935.1"/>
    </source>
</evidence>